<dbReference type="Proteomes" id="UP001172159">
    <property type="component" value="Unassembled WGS sequence"/>
</dbReference>
<dbReference type="EMBL" id="JAUKTV010000017">
    <property type="protein sequence ID" value="KAK0710533.1"/>
    <property type="molecule type" value="Genomic_DNA"/>
</dbReference>
<protein>
    <submittedName>
        <fullName evidence="1">Uncharacterized protein</fullName>
    </submittedName>
</protein>
<evidence type="ECO:0000313" key="2">
    <source>
        <dbReference type="Proteomes" id="UP001172159"/>
    </source>
</evidence>
<comment type="caution">
    <text evidence="1">The sequence shown here is derived from an EMBL/GenBank/DDBJ whole genome shotgun (WGS) entry which is preliminary data.</text>
</comment>
<gene>
    <name evidence="1" type="ORF">B0T21DRAFT_416079</name>
</gene>
<dbReference type="AlphaFoldDB" id="A0AA40A7D3"/>
<name>A0AA40A7D3_9PEZI</name>
<sequence>MHWHVEFWVAGSTPTPNCVKTLLETPGNKNPTTQTLEEAQEEIALLKSHLNSALVLIEQNNLFKGYVDPASTTVAVDTTGSLRDLLKLRIGSGDLADKIRIKMRRAYLRVHKTLNKERRMDVTSDDLSWKMQEFLEPIREVVAFDDKQGLAMAEYILDELRTNSFDTEFPGLGDRAPDGKADKLLAFVIRRCDEMGMTETKRTLLELLGKEEPVAPDAE</sequence>
<proteinExistence type="predicted"/>
<reference evidence="1" key="1">
    <citation type="submission" date="2023-06" db="EMBL/GenBank/DDBJ databases">
        <title>Genome-scale phylogeny and comparative genomics of the fungal order Sordariales.</title>
        <authorList>
            <consortium name="Lawrence Berkeley National Laboratory"/>
            <person name="Hensen N."/>
            <person name="Bonometti L."/>
            <person name="Westerberg I."/>
            <person name="Brannstrom I.O."/>
            <person name="Guillou S."/>
            <person name="Cros-Aarteil S."/>
            <person name="Calhoun S."/>
            <person name="Haridas S."/>
            <person name="Kuo A."/>
            <person name="Mondo S."/>
            <person name="Pangilinan J."/>
            <person name="Riley R."/>
            <person name="Labutti K."/>
            <person name="Andreopoulos B."/>
            <person name="Lipzen A."/>
            <person name="Chen C."/>
            <person name="Yanf M."/>
            <person name="Daum C."/>
            <person name="Ng V."/>
            <person name="Clum A."/>
            <person name="Steindorff A."/>
            <person name="Ohm R."/>
            <person name="Martin F."/>
            <person name="Silar P."/>
            <person name="Natvig D."/>
            <person name="Lalanne C."/>
            <person name="Gautier V."/>
            <person name="Ament-Velasquez S.L."/>
            <person name="Kruys A."/>
            <person name="Hutchinson M.I."/>
            <person name="Powell A.J."/>
            <person name="Barry K."/>
            <person name="Miller A.N."/>
            <person name="Grigoriev I.V."/>
            <person name="Debuchy R."/>
            <person name="Gladieux P."/>
            <person name="Thoren M.H."/>
            <person name="Johannesson H."/>
        </authorList>
    </citation>
    <scope>NUCLEOTIDE SEQUENCE</scope>
    <source>
        <strain evidence="1">CBS 540.89</strain>
    </source>
</reference>
<evidence type="ECO:0000313" key="1">
    <source>
        <dbReference type="EMBL" id="KAK0710533.1"/>
    </source>
</evidence>
<keyword evidence="2" id="KW-1185">Reference proteome</keyword>
<organism evidence="1 2">
    <name type="scientific">Apiosordaria backusii</name>
    <dbReference type="NCBI Taxonomy" id="314023"/>
    <lineage>
        <taxon>Eukaryota</taxon>
        <taxon>Fungi</taxon>
        <taxon>Dikarya</taxon>
        <taxon>Ascomycota</taxon>
        <taxon>Pezizomycotina</taxon>
        <taxon>Sordariomycetes</taxon>
        <taxon>Sordariomycetidae</taxon>
        <taxon>Sordariales</taxon>
        <taxon>Lasiosphaeriaceae</taxon>
        <taxon>Apiosordaria</taxon>
    </lineage>
</organism>
<accession>A0AA40A7D3</accession>